<comment type="caution">
    <text evidence="1">The sequence shown here is derived from an EMBL/GenBank/DDBJ whole genome shotgun (WGS) entry which is preliminary data.</text>
</comment>
<evidence type="ECO:0000313" key="1">
    <source>
        <dbReference type="EMBL" id="KAF3032915.1"/>
    </source>
</evidence>
<accession>A0A9P5BX74</accession>
<evidence type="ECO:0000313" key="2">
    <source>
        <dbReference type="Proteomes" id="UP000758155"/>
    </source>
</evidence>
<organism evidence="1 2">
    <name type="scientific">Didymella heteroderae</name>
    <dbReference type="NCBI Taxonomy" id="1769908"/>
    <lineage>
        <taxon>Eukaryota</taxon>
        <taxon>Fungi</taxon>
        <taxon>Dikarya</taxon>
        <taxon>Ascomycota</taxon>
        <taxon>Pezizomycotina</taxon>
        <taxon>Dothideomycetes</taxon>
        <taxon>Pleosporomycetidae</taxon>
        <taxon>Pleosporales</taxon>
        <taxon>Pleosporineae</taxon>
        <taxon>Didymellaceae</taxon>
        <taxon>Didymella</taxon>
    </lineage>
</organism>
<dbReference type="AlphaFoldDB" id="A0A9P5BX74"/>
<dbReference type="OrthoDB" id="3797359at2759"/>
<sequence length="101" mass="10905">MINHSPGNVMVSTALASLEKLSTDQYVIAFGPGGRQFFATPNDYAAVQLPMEVLDFNSSNPVRKITWASYGSHPDSWFFAYELGDGSSTFQAGEGTPPALQ</sequence>
<proteinExistence type="predicted"/>
<dbReference type="Proteomes" id="UP000758155">
    <property type="component" value="Unassembled WGS sequence"/>
</dbReference>
<protein>
    <submittedName>
        <fullName evidence="1">Uncharacterized protein</fullName>
    </submittedName>
</protein>
<keyword evidence="2" id="KW-1185">Reference proteome</keyword>
<gene>
    <name evidence="1" type="ORF">E8E12_003440</name>
</gene>
<name>A0A9P5BX74_9PLEO</name>
<reference evidence="1" key="1">
    <citation type="submission" date="2019-04" db="EMBL/GenBank/DDBJ databases">
        <title>Sequencing of skin fungus with MAO and IRED activity.</title>
        <authorList>
            <person name="Marsaioli A.J."/>
            <person name="Bonatto J.M.C."/>
            <person name="Reis Junior O."/>
        </authorList>
    </citation>
    <scope>NUCLEOTIDE SEQUENCE</scope>
    <source>
        <strain evidence="1">28M1</strain>
    </source>
</reference>
<dbReference type="EMBL" id="SWKV01000090">
    <property type="protein sequence ID" value="KAF3032915.1"/>
    <property type="molecule type" value="Genomic_DNA"/>
</dbReference>